<dbReference type="AlphaFoldDB" id="A0A5D2B633"/>
<dbReference type="EMBL" id="CM017710">
    <property type="protein sequence ID" value="TYG50966.1"/>
    <property type="molecule type" value="Genomic_DNA"/>
</dbReference>
<dbReference type="Proteomes" id="UP000323506">
    <property type="component" value="Chromosome D10"/>
</dbReference>
<gene>
    <name evidence="2" type="ORF">ES288_D10G217800v1</name>
</gene>
<accession>A0A5D2B633</accession>
<protein>
    <submittedName>
        <fullName evidence="2">Uncharacterized protein</fullName>
    </submittedName>
</protein>
<organism evidence="2 3">
    <name type="scientific">Gossypium darwinii</name>
    <name type="common">Darwin's cotton</name>
    <name type="synonym">Gossypium barbadense var. darwinii</name>
    <dbReference type="NCBI Taxonomy" id="34276"/>
    <lineage>
        <taxon>Eukaryota</taxon>
        <taxon>Viridiplantae</taxon>
        <taxon>Streptophyta</taxon>
        <taxon>Embryophyta</taxon>
        <taxon>Tracheophyta</taxon>
        <taxon>Spermatophyta</taxon>
        <taxon>Magnoliopsida</taxon>
        <taxon>eudicotyledons</taxon>
        <taxon>Gunneridae</taxon>
        <taxon>Pentapetalae</taxon>
        <taxon>rosids</taxon>
        <taxon>malvids</taxon>
        <taxon>Malvales</taxon>
        <taxon>Malvaceae</taxon>
        <taxon>Malvoideae</taxon>
        <taxon>Gossypium</taxon>
    </lineage>
</organism>
<sequence>MVIGLKLSPAGQPNIFFLLQAPSPRTKPFLNSTHSADNKQPSTKSQLTNLPSGSQLLISQSESQIFRRENPPFLLSISLPAH</sequence>
<dbReference type="EMBL" id="CM017710">
    <property type="protein sequence ID" value="TYG50965.1"/>
    <property type="molecule type" value="Genomic_DNA"/>
</dbReference>
<feature type="compositionally biased region" description="Polar residues" evidence="1">
    <location>
        <begin position="29"/>
        <end position="51"/>
    </location>
</feature>
<proteinExistence type="predicted"/>
<reference evidence="2 3" key="1">
    <citation type="submission" date="2019-06" db="EMBL/GenBank/DDBJ databases">
        <title>WGS assembly of Gossypium darwinii.</title>
        <authorList>
            <person name="Chen Z.J."/>
            <person name="Sreedasyam A."/>
            <person name="Ando A."/>
            <person name="Song Q."/>
            <person name="De L."/>
            <person name="Hulse-Kemp A."/>
            <person name="Ding M."/>
            <person name="Ye W."/>
            <person name="Kirkbride R."/>
            <person name="Jenkins J."/>
            <person name="Plott C."/>
            <person name="Lovell J."/>
            <person name="Lin Y.-M."/>
            <person name="Vaughn R."/>
            <person name="Liu B."/>
            <person name="Li W."/>
            <person name="Simpson S."/>
            <person name="Scheffler B."/>
            <person name="Saski C."/>
            <person name="Grover C."/>
            <person name="Hu G."/>
            <person name="Conover J."/>
            <person name="Carlson J."/>
            <person name="Shu S."/>
            <person name="Boston L."/>
            <person name="Williams M."/>
            <person name="Peterson D."/>
            <person name="Mcgee K."/>
            <person name="Jones D."/>
            <person name="Wendel J."/>
            <person name="Stelly D."/>
            <person name="Grimwood J."/>
            <person name="Schmutz J."/>
        </authorList>
    </citation>
    <scope>NUCLEOTIDE SEQUENCE [LARGE SCALE GENOMIC DNA]</scope>
    <source>
        <strain evidence="2">1808015.09</strain>
    </source>
</reference>
<name>A0A5D2B633_GOSDA</name>
<keyword evidence="3" id="KW-1185">Reference proteome</keyword>
<feature type="region of interest" description="Disordered" evidence="1">
    <location>
        <begin position="27"/>
        <end position="51"/>
    </location>
</feature>
<evidence type="ECO:0000256" key="1">
    <source>
        <dbReference type="SAM" id="MobiDB-lite"/>
    </source>
</evidence>
<evidence type="ECO:0000313" key="3">
    <source>
        <dbReference type="Proteomes" id="UP000323506"/>
    </source>
</evidence>
<evidence type="ECO:0000313" key="2">
    <source>
        <dbReference type="EMBL" id="TYG50966.1"/>
    </source>
</evidence>